<dbReference type="EMBL" id="MPUH01000052">
    <property type="protein sequence ID" value="OMJ92889.1"/>
    <property type="molecule type" value="Genomic_DNA"/>
</dbReference>
<dbReference type="Proteomes" id="UP000187209">
    <property type="component" value="Unassembled WGS sequence"/>
</dbReference>
<dbReference type="PANTHER" id="PTHR45832:SF18">
    <property type="entry name" value="SERINE_THREONINE-PROTEIN KINASE DST1"/>
    <property type="match status" value="1"/>
</dbReference>
<dbReference type="CDD" id="cd00065">
    <property type="entry name" value="FYVE_like_SF"/>
    <property type="match status" value="1"/>
</dbReference>
<reference evidence="4 5" key="1">
    <citation type="submission" date="2016-11" db="EMBL/GenBank/DDBJ databases">
        <title>The macronuclear genome of Stentor coeruleus: a giant cell with tiny introns.</title>
        <authorList>
            <person name="Slabodnick M."/>
            <person name="Ruby J.G."/>
            <person name="Reiff S.B."/>
            <person name="Swart E.C."/>
            <person name="Gosai S."/>
            <person name="Prabakaran S."/>
            <person name="Witkowska E."/>
            <person name="Larue G.E."/>
            <person name="Fisher S."/>
            <person name="Freeman R.M."/>
            <person name="Gunawardena J."/>
            <person name="Chu W."/>
            <person name="Stover N.A."/>
            <person name="Gregory B.D."/>
            <person name="Nowacki M."/>
            <person name="Derisi J."/>
            <person name="Roy S.W."/>
            <person name="Marshall W.F."/>
            <person name="Sood P."/>
        </authorList>
    </citation>
    <scope>NUCLEOTIDE SEQUENCE [LARGE SCALE GENOMIC DNA]</scope>
    <source>
        <strain evidence="4">WM001</strain>
    </source>
</reference>
<dbReference type="Pfam" id="PF00069">
    <property type="entry name" value="Pkinase"/>
    <property type="match status" value="1"/>
</dbReference>
<name>A0A1R2CV54_9CILI</name>
<keyword evidence="1" id="KW-0547">Nucleotide-binding</keyword>
<dbReference type="OrthoDB" id="312324at2759"/>
<keyword evidence="2" id="KW-0067">ATP-binding</keyword>
<dbReference type="InterPro" id="IPR000719">
    <property type="entry name" value="Prot_kinase_dom"/>
</dbReference>
<dbReference type="SUPFAM" id="SSF56112">
    <property type="entry name" value="Protein kinase-like (PK-like)"/>
    <property type="match status" value="1"/>
</dbReference>
<dbReference type="GO" id="GO:0004672">
    <property type="term" value="F:protein kinase activity"/>
    <property type="evidence" value="ECO:0007669"/>
    <property type="project" value="InterPro"/>
</dbReference>
<keyword evidence="5" id="KW-1185">Reference proteome</keyword>
<dbReference type="AlphaFoldDB" id="A0A1R2CV54"/>
<dbReference type="Gene3D" id="3.30.40.10">
    <property type="entry name" value="Zinc/RING finger domain, C3HC4 (zinc finger)"/>
    <property type="match status" value="1"/>
</dbReference>
<feature type="domain" description="Protein kinase" evidence="3">
    <location>
        <begin position="108"/>
        <end position="359"/>
    </location>
</feature>
<dbReference type="InterPro" id="IPR051931">
    <property type="entry name" value="PAK3-like"/>
</dbReference>
<dbReference type="InterPro" id="IPR013083">
    <property type="entry name" value="Znf_RING/FYVE/PHD"/>
</dbReference>
<evidence type="ECO:0000313" key="4">
    <source>
        <dbReference type="EMBL" id="OMJ92889.1"/>
    </source>
</evidence>
<dbReference type="SUPFAM" id="SSF57903">
    <property type="entry name" value="FYVE/PHD zinc finger"/>
    <property type="match status" value="1"/>
</dbReference>
<dbReference type="InterPro" id="IPR011009">
    <property type="entry name" value="Kinase-like_dom_sf"/>
</dbReference>
<evidence type="ECO:0000256" key="1">
    <source>
        <dbReference type="ARBA" id="ARBA00022741"/>
    </source>
</evidence>
<evidence type="ECO:0000256" key="2">
    <source>
        <dbReference type="ARBA" id="ARBA00022840"/>
    </source>
</evidence>
<protein>
    <recommendedName>
        <fullName evidence="3">Protein kinase domain-containing protein</fullName>
    </recommendedName>
</protein>
<comment type="caution">
    <text evidence="4">The sequence shown here is derived from an EMBL/GenBank/DDBJ whole genome shotgun (WGS) entry which is preliminary data.</text>
</comment>
<dbReference type="GO" id="GO:0005524">
    <property type="term" value="F:ATP binding"/>
    <property type="evidence" value="ECO:0007669"/>
    <property type="project" value="UniProtKB-KW"/>
</dbReference>
<gene>
    <name evidence="4" type="ORF">SteCoe_4221</name>
</gene>
<organism evidence="4 5">
    <name type="scientific">Stentor coeruleus</name>
    <dbReference type="NCBI Taxonomy" id="5963"/>
    <lineage>
        <taxon>Eukaryota</taxon>
        <taxon>Sar</taxon>
        <taxon>Alveolata</taxon>
        <taxon>Ciliophora</taxon>
        <taxon>Postciliodesmatophora</taxon>
        <taxon>Heterotrichea</taxon>
        <taxon>Heterotrichida</taxon>
        <taxon>Stentoridae</taxon>
        <taxon>Stentor</taxon>
    </lineage>
</organism>
<dbReference type="SMART" id="SM00220">
    <property type="entry name" value="S_TKc"/>
    <property type="match status" value="1"/>
</dbReference>
<sequence length="379" mass="43368">MDLIKSFFKSDSRCYKCGHNFALTATRRVCKICSSFYIENLFCKNCSISLHHKYLGLLKSKRFCNDCFKVTPTSKRSNSYDTLPKQKDFSKALKSKLKIKNQDPSKDFRMIREIGSGAVGSVYLAQKGNLEEFYALKVIHLSPNFEKTRAMNEIGLMQLSTHDNVIKCYSAYHNNENITLVLELMDNSIRYLVQSGVKVQEPSIAYICKEVLKGIDWMHQHGRMHRDIKSENILYNMDGEIKITDFGFSAQLTKEYDVRMTIVGTPSYMAPEIILGDGYGQKVDVWAVGILAFELAEGSPPVQGKNKLQVLAEISNSPSPRLKNLDNWSSEFKEFLAKCFEKKPEDRAEAPYLLNDPFLMKADRNEFHFLVQNLHGETK</sequence>
<evidence type="ECO:0000313" key="5">
    <source>
        <dbReference type="Proteomes" id="UP000187209"/>
    </source>
</evidence>
<dbReference type="PANTHER" id="PTHR45832">
    <property type="entry name" value="SERINE/THREONINE-PROTEIN KINASE SAMKA-RELATED-RELATED"/>
    <property type="match status" value="1"/>
</dbReference>
<evidence type="ECO:0000259" key="3">
    <source>
        <dbReference type="PROSITE" id="PS50011"/>
    </source>
</evidence>
<proteinExistence type="predicted"/>
<dbReference type="InterPro" id="IPR011011">
    <property type="entry name" value="Znf_FYVE_PHD"/>
</dbReference>
<accession>A0A1R2CV54</accession>
<dbReference type="Gene3D" id="1.10.510.10">
    <property type="entry name" value="Transferase(Phosphotransferase) domain 1"/>
    <property type="match status" value="1"/>
</dbReference>
<dbReference type="PROSITE" id="PS50011">
    <property type="entry name" value="PROTEIN_KINASE_DOM"/>
    <property type="match status" value="1"/>
</dbReference>